<keyword evidence="2" id="KW-1185">Reference proteome</keyword>
<dbReference type="PANTHER" id="PTHR30037">
    <property type="entry name" value="DNA-3-METHYLADENINE GLYCOSYLASE 1"/>
    <property type="match status" value="1"/>
</dbReference>
<name>A0A6M0QVU9_9RHOB</name>
<dbReference type="EMBL" id="JAAIVJ010000010">
    <property type="protein sequence ID" value="NEY91618.1"/>
    <property type="molecule type" value="Genomic_DNA"/>
</dbReference>
<dbReference type="GO" id="GO:0008725">
    <property type="term" value="F:DNA-3-methyladenine glycosylase activity"/>
    <property type="evidence" value="ECO:0007669"/>
    <property type="project" value="InterPro"/>
</dbReference>
<dbReference type="PANTHER" id="PTHR30037:SF3">
    <property type="entry name" value="BLR0857 PROTEIN"/>
    <property type="match status" value="1"/>
</dbReference>
<dbReference type="GO" id="GO:0006284">
    <property type="term" value="P:base-excision repair"/>
    <property type="evidence" value="ECO:0007669"/>
    <property type="project" value="InterPro"/>
</dbReference>
<proteinExistence type="predicted"/>
<gene>
    <name evidence="1" type="ORF">G4Z14_15060</name>
</gene>
<dbReference type="InterPro" id="IPR005019">
    <property type="entry name" value="Adenine_glyco"/>
</dbReference>
<dbReference type="AlphaFoldDB" id="A0A6M0QVU9"/>
<comment type="caution">
    <text evidence="1">The sequence shown here is derived from an EMBL/GenBank/DDBJ whole genome shotgun (WGS) entry which is preliminary data.</text>
</comment>
<accession>A0A6M0QVU9</accession>
<protein>
    <submittedName>
        <fullName evidence="1">3-methyladenine DNA glycosylase</fullName>
    </submittedName>
</protein>
<dbReference type="Proteomes" id="UP000477782">
    <property type="component" value="Unassembled WGS sequence"/>
</dbReference>
<dbReference type="InterPro" id="IPR052891">
    <property type="entry name" value="DNA-3mA_glycosylase"/>
</dbReference>
<evidence type="ECO:0000313" key="1">
    <source>
        <dbReference type="EMBL" id="NEY91618.1"/>
    </source>
</evidence>
<sequence length="218" mass="23465">MRTFAEILAIAAERKGGEAAVLAGTPVPKSAAALAAIPDDRWLSAMAQWIFRAGISWRVVEAKWPGIEEAFGGFQIGPLSMMDDDRLDALLADRRVIRAGPKILAIRDNAAFLRQVGGFGRRVGDWPAEDFAGLIQWMQANGSRLGGMTAPYVLRHMGKDSYIPSRDVVARLAAEGVVDKAPATPRAWAAVQAAFNVWRAESGLPLTTISRVLAQSIG</sequence>
<evidence type="ECO:0000313" key="2">
    <source>
        <dbReference type="Proteomes" id="UP000477782"/>
    </source>
</evidence>
<dbReference type="Pfam" id="PF03352">
    <property type="entry name" value="Adenine_glyco"/>
    <property type="match status" value="1"/>
</dbReference>
<reference evidence="1 2" key="1">
    <citation type="submission" date="2020-02" db="EMBL/GenBank/DDBJ databases">
        <authorList>
            <person name="Chen W.-M."/>
        </authorList>
    </citation>
    <scope>NUCLEOTIDE SEQUENCE [LARGE SCALE GENOMIC DNA]</scope>
    <source>
        <strain evidence="1 2">KMS-5</strain>
    </source>
</reference>
<dbReference type="InterPro" id="IPR011257">
    <property type="entry name" value="DNA_glycosylase"/>
</dbReference>
<organism evidence="1 2">
    <name type="scientific">Tabrizicola oligotrophica</name>
    <dbReference type="NCBI Taxonomy" id="2710650"/>
    <lineage>
        <taxon>Bacteria</taxon>
        <taxon>Pseudomonadati</taxon>
        <taxon>Pseudomonadota</taxon>
        <taxon>Alphaproteobacteria</taxon>
        <taxon>Rhodobacterales</taxon>
        <taxon>Paracoccaceae</taxon>
        <taxon>Tabrizicola</taxon>
    </lineage>
</organism>
<dbReference type="RefSeq" id="WP_164627213.1">
    <property type="nucleotide sequence ID" value="NZ_JAAIVJ010000010.1"/>
</dbReference>
<dbReference type="Gene3D" id="1.10.340.30">
    <property type="entry name" value="Hypothetical protein, domain 2"/>
    <property type="match status" value="1"/>
</dbReference>
<dbReference type="SUPFAM" id="SSF48150">
    <property type="entry name" value="DNA-glycosylase"/>
    <property type="match status" value="1"/>
</dbReference>